<dbReference type="AlphaFoldDB" id="A0A5P8P416"/>
<feature type="domain" description="RimM N-terminal" evidence="1">
    <location>
        <begin position="1"/>
        <end position="62"/>
    </location>
</feature>
<dbReference type="PANTHER" id="PTHR33692:SF1">
    <property type="entry name" value="RIBOSOME MATURATION FACTOR RIMM"/>
    <property type="match status" value="1"/>
</dbReference>
<reference evidence="3 4" key="1">
    <citation type="submission" date="2019-09" db="EMBL/GenBank/DDBJ databases">
        <title>Sulfurimonas gotlandica sp. nov., a chemoautotrophic and psychrotolerant epsilonproteobacterium isolated from a pelagic redoxcline, and an emended description of the genus Sulfurimonas.</title>
        <authorList>
            <person name="Wang S."/>
            <person name="Jiang L."/>
            <person name="Shao S."/>
        </authorList>
    </citation>
    <scope>NUCLEOTIDE SEQUENCE [LARGE SCALE GENOMIC DNA]</scope>
    <source>
        <strain evidence="3 4">GYSZ_1</strain>
    </source>
</reference>
<dbReference type="KEGG" id="sulg:FJR48_02635"/>
<protein>
    <submittedName>
        <fullName evidence="3">16S rRNA processing protein RimM</fullName>
    </submittedName>
</protein>
<dbReference type="InterPro" id="IPR056792">
    <property type="entry name" value="PRC_RimM"/>
</dbReference>
<dbReference type="InterPro" id="IPR002676">
    <property type="entry name" value="RimM_N"/>
</dbReference>
<dbReference type="SUPFAM" id="SSF50346">
    <property type="entry name" value="PRC-barrel domain"/>
    <property type="match status" value="1"/>
</dbReference>
<dbReference type="OrthoDB" id="9810331at2"/>
<dbReference type="GO" id="GO:0005840">
    <property type="term" value="C:ribosome"/>
    <property type="evidence" value="ECO:0007669"/>
    <property type="project" value="InterPro"/>
</dbReference>
<dbReference type="InterPro" id="IPR011961">
    <property type="entry name" value="RimM"/>
</dbReference>
<dbReference type="Proteomes" id="UP000326944">
    <property type="component" value="Chromosome"/>
</dbReference>
<dbReference type="NCBIfam" id="TIGR02273">
    <property type="entry name" value="16S_RimM"/>
    <property type="match status" value="1"/>
</dbReference>
<dbReference type="GO" id="GO:0043022">
    <property type="term" value="F:ribosome binding"/>
    <property type="evidence" value="ECO:0007669"/>
    <property type="project" value="InterPro"/>
</dbReference>
<dbReference type="Pfam" id="PF24986">
    <property type="entry name" value="PRC_RimM"/>
    <property type="match status" value="1"/>
</dbReference>
<sequence>MKLHIKSDFPEQFRKGASFYINEKDKLTIDSINFERGLVKFEGYSTPELAKKLTNKNLYTTYEQTRKDCRLEEGENFWFDIIGCKVYEEDELLGEVKELERILDVNYLLIKTDEKLLEQKKAKSFLVPHRKPFLISIDVNEKIIKLNGAKDILEAS</sequence>
<gene>
    <name evidence="3" type="primary">rimM</name>
    <name evidence="3" type="ORF">FJR48_02635</name>
</gene>
<evidence type="ECO:0000259" key="1">
    <source>
        <dbReference type="Pfam" id="PF01782"/>
    </source>
</evidence>
<proteinExistence type="predicted"/>
<dbReference type="Pfam" id="PF01782">
    <property type="entry name" value="RimM"/>
    <property type="match status" value="1"/>
</dbReference>
<dbReference type="InterPro" id="IPR011033">
    <property type="entry name" value="PRC_barrel-like_sf"/>
</dbReference>
<organism evidence="3 4">
    <name type="scientific">Sulfurimonas lithotrophica</name>
    <dbReference type="NCBI Taxonomy" id="2590022"/>
    <lineage>
        <taxon>Bacteria</taxon>
        <taxon>Pseudomonadati</taxon>
        <taxon>Campylobacterota</taxon>
        <taxon>Epsilonproteobacteria</taxon>
        <taxon>Campylobacterales</taxon>
        <taxon>Sulfurimonadaceae</taxon>
        <taxon>Sulfurimonas</taxon>
    </lineage>
</organism>
<name>A0A5P8P416_9BACT</name>
<dbReference type="PANTHER" id="PTHR33692">
    <property type="entry name" value="RIBOSOME MATURATION FACTOR RIMM"/>
    <property type="match status" value="1"/>
</dbReference>
<accession>A0A5P8P416</accession>
<evidence type="ECO:0000313" key="4">
    <source>
        <dbReference type="Proteomes" id="UP000326944"/>
    </source>
</evidence>
<dbReference type="GO" id="GO:0006364">
    <property type="term" value="P:rRNA processing"/>
    <property type="evidence" value="ECO:0007669"/>
    <property type="project" value="InterPro"/>
</dbReference>
<evidence type="ECO:0000259" key="2">
    <source>
        <dbReference type="Pfam" id="PF24986"/>
    </source>
</evidence>
<feature type="domain" description="Ribosome maturation factor RimM PRC barrel" evidence="2">
    <location>
        <begin position="78"/>
        <end position="150"/>
    </location>
</feature>
<dbReference type="Gene3D" id="2.30.30.240">
    <property type="entry name" value="PRC-barrel domain"/>
    <property type="match status" value="1"/>
</dbReference>
<keyword evidence="4" id="KW-1185">Reference proteome</keyword>
<evidence type="ECO:0000313" key="3">
    <source>
        <dbReference type="EMBL" id="QFR50415.1"/>
    </source>
</evidence>
<dbReference type="EMBL" id="CP043617">
    <property type="protein sequence ID" value="QFR50415.1"/>
    <property type="molecule type" value="Genomic_DNA"/>
</dbReference>